<dbReference type="Proteomes" id="UP000682733">
    <property type="component" value="Unassembled WGS sequence"/>
</dbReference>
<dbReference type="Proteomes" id="UP000663829">
    <property type="component" value="Unassembled WGS sequence"/>
</dbReference>
<dbReference type="EMBL" id="CAJNOQ010022372">
    <property type="protein sequence ID" value="CAF1500313.1"/>
    <property type="molecule type" value="Genomic_DNA"/>
</dbReference>
<dbReference type="EMBL" id="CAJOBC010087887">
    <property type="protein sequence ID" value="CAF4362081.1"/>
    <property type="molecule type" value="Genomic_DNA"/>
</dbReference>
<organism evidence="2 5">
    <name type="scientific">Didymodactylos carnosus</name>
    <dbReference type="NCBI Taxonomy" id="1234261"/>
    <lineage>
        <taxon>Eukaryota</taxon>
        <taxon>Metazoa</taxon>
        <taxon>Spiralia</taxon>
        <taxon>Gnathifera</taxon>
        <taxon>Rotifera</taxon>
        <taxon>Eurotatoria</taxon>
        <taxon>Bdelloidea</taxon>
        <taxon>Philodinida</taxon>
        <taxon>Philodinidae</taxon>
        <taxon>Didymodactylos</taxon>
    </lineage>
</organism>
<name>A0A815T404_9BILA</name>
<protein>
    <submittedName>
        <fullName evidence="2">Uncharacterized protein</fullName>
    </submittedName>
</protein>
<dbReference type="Proteomes" id="UP000677228">
    <property type="component" value="Unassembled WGS sequence"/>
</dbReference>
<dbReference type="AlphaFoldDB" id="A0A815T404"/>
<keyword evidence="5" id="KW-1185">Reference proteome</keyword>
<dbReference type="EMBL" id="CAJOBA010046067">
    <property type="protein sequence ID" value="CAF4184758.1"/>
    <property type="molecule type" value="Genomic_DNA"/>
</dbReference>
<sequence length="335" mass="38088">MQEDFSYNDVDDQCLENEIIGTQWITYTCDLLRSRTCRHYFIDYYNILDSYTTDTLDTACQILENVDLSEVDQTSIMKTPHDVVTLHFEHMKQWVGQLNVKDVLNAISNFTTLKLKLFPNRPFGRDILLKITMLLNASALSDGDKQNNLLVWKHLFLDTDDGEIEGGSIEHKCTEWLTDPMDIIGGLAIAAFFMKWVNDVVTTWSMLNSIKNSNFDLLIRLLYMTNKTGIFKVQRDELLQSYLPNAVNPYCQQTSTSLSIIDGSHANGGTTLIDIIKKIYETSTISPTTISSETLASATEEDNTAVTTINDLYQLGKLNNGEFKNMSDNDDYMNQ</sequence>
<dbReference type="Proteomes" id="UP000681722">
    <property type="component" value="Unassembled WGS sequence"/>
</dbReference>
<evidence type="ECO:0000313" key="5">
    <source>
        <dbReference type="Proteomes" id="UP000663829"/>
    </source>
</evidence>
<gene>
    <name evidence="2" type="ORF">GPM918_LOCUS36652</name>
    <name evidence="1" type="ORF">OVA965_LOCUS31892</name>
    <name evidence="4" type="ORF">SRO942_LOCUS37397</name>
    <name evidence="3" type="ORF">TMI583_LOCUS32734</name>
</gene>
<accession>A0A815T404</accession>
<evidence type="ECO:0000313" key="3">
    <source>
        <dbReference type="EMBL" id="CAF4184758.1"/>
    </source>
</evidence>
<reference evidence="2" key="1">
    <citation type="submission" date="2021-02" db="EMBL/GenBank/DDBJ databases">
        <authorList>
            <person name="Nowell W R."/>
        </authorList>
    </citation>
    <scope>NUCLEOTIDE SEQUENCE</scope>
</reference>
<comment type="caution">
    <text evidence="2">The sequence shown here is derived from an EMBL/GenBank/DDBJ whole genome shotgun (WGS) entry which is preliminary data.</text>
</comment>
<evidence type="ECO:0000313" key="2">
    <source>
        <dbReference type="EMBL" id="CAF1500313.1"/>
    </source>
</evidence>
<evidence type="ECO:0000313" key="1">
    <source>
        <dbReference type="EMBL" id="CAF1376083.1"/>
    </source>
</evidence>
<dbReference type="EMBL" id="CAJNOK010024396">
    <property type="protein sequence ID" value="CAF1376083.1"/>
    <property type="molecule type" value="Genomic_DNA"/>
</dbReference>
<evidence type="ECO:0000313" key="4">
    <source>
        <dbReference type="EMBL" id="CAF4362081.1"/>
    </source>
</evidence>
<proteinExistence type="predicted"/>